<dbReference type="InterPro" id="IPR022409">
    <property type="entry name" value="PKD/Chitinase_dom"/>
</dbReference>
<dbReference type="Pfam" id="PF03422">
    <property type="entry name" value="CBM_6"/>
    <property type="match status" value="1"/>
</dbReference>
<dbReference type="SMART" id="SM00606">
    <property type="entry name" value="CBD_IV"/>
    <property type="match status" value="1"/>
</dbReference>
<dbReference type="RefSeq" id="WP_147982836.1">
    <property type="nucleotide sequence ID" value="NZ_RDBM01000020.1"/>
</dbReference>
<dbReference type="Gene3D" id="2.60.120.260">
    <property type="entry name" value="Galactose-binding domain-like"/>
    <property type="match status" value="1"/>
</dbReference>
<dbReference type="PROSITE" id="PS51175">
    <property type="entry name" value="CBM6"/>
    <property type="match status" value="1"/>
</dbReference>
<dbReference type="InterPro" id="IPR035986">
    <property type="entry name" value="PKD_dom_sf"/>
</dbReference>
<feature type="region of interest" description="Disordered" evidence="2">
    <location>
        <begin position="484"/>
        <end position="505"/>
    </location>
</feature>
<dbReference type="GO" id="GO:0005975">
    <property type="term" value="P:carbohydrate metabolic process"/>
    <property type="evidence" value="ECO:0007669"/>
    <property type="project" value="UniProtKB-ARBA"/>
</dbReference>
<dbReference type="PROSITE" id="PS50093">
    <property type="entry name" value="PKD"/>
    <property type="match status" value="1"/>
</dbReference>
<protein>
    <submittedName>
        <fullName evidence="5">Carbohydrate-binding protein</fullName>
    </submittedName>
</protein>
<feature type="domain" description="CBM6" evidence="4">
    <location>
        <begin position="898"/>
        <end position="1040"/>
    </location>
</feature>
<dbReference type="PANTHER" id="PTHR40469">
    <property type="entry name" value="SECRETED GLYCOSYL HYDROLASE"/>
    <property type="match status" value="1"/>
</dbReference>
<dbReference type="SMART" id="SM00089">
    <property type="entry name" value="PKD"/>
    <property type="match status" value="1"/>
</dbReference>
<dbReference type="SUPFAM" id="SSF52317">
    <property type="entry name" value="Class I glutamine amidotransferase-like"/>
    <property type="match status" value="1"/>
</dbReference>
<dbReference type="InterPro" id="IPR000601">
    <property type="entry name" value="PKD_dom"/>
</dbReference>
<dbReference type="Gene3D" id="3.40.50.880">
    <property type="match status" value="1"/>
</dbReference>
<dbReference type="CDD" id="cd04084">
    <property type="entry name" value="CBM6_xylanase-like"/>
    <property type="match status" value="1"/>
</dbReference>
<name>A0A652LA56_9ACTN</name>
<evidence type="ECO:0000313" key="5">
    <source>
        <dbReference type="EMBL" id="TXS32983.1"/>
    </source>
</evidence>
<dbReference type="Pfam" id="PF18911">
    <property type="entry name" value="PKD_4"/>
    <property type="match status" value="1"/>
</dbReference>
<feature type="compositionally biased region" description="Low complexity" evidence="2">
    <location>
        <begin position="382"/>
        <end position="394"/>
    </location>
</feature>
<evidence type="ECO:0000256" key="1">
    <source>
        <dbReference type="ARBA" id="ARBA00022729"/>
    </source>
</evidence>
<dbReference type="SUPFAM" id="SSF63829">
    <property type="entry name" value="Calcium-dependent phosphotriesterase"/>
    <property type="match status" value="1"/>
</dbReference>
<dbReference type="Gene3D" id="2.120.10.30">
    <property type="entry name" value="TolB, C-terminal domain"/>
    <property type="match status" value="1"/>
</dbReference>
<feature type="region of interest" description="Disordered" evidence="2">
    <location>
        <begin position="108"/>
        <end position="129"/>
    </location>
</feature>
<feature type="region of interest" description="Disordered" evidence="2">
    <location>
        <begin position="380"/>
        <end position="406"/>
    </location>
</feature>
<dbReference type="InterPro" id="IPR005084">
    <property type="entry name" value="CBM6"/>
</dbReference>
<dbReference type="InterPro" id="IPR011042">
    <property type="entry name" value="6-blade_b-propeller_TolB-like"/>
</dbReference>
<comment type="caution">
    <text evidence="5">The sequence shown here is derived from an EMBL/GenBank/DDBJ whole genome shotgun (WGS) entry which is preliminary data.</text>
</comment>
<dbReference type="SUPFAM" id="SSF49299">
    <property type="entry name" value="PKD domain"/>
    <property type="match status" value="1"/>
</dbReference>
<dbReference type="AlphaFoldDB" id="A0A652LA56"/>
<dbReference type="PANTHER" id="PTHR40469:SF2">
    <property type="entry name" value="GALACTOSE-BINDING DOMAIN-LIKE SUPERFAMILY PROTEIN"/>
    <property type="match status" value="1"/>
</dbReference>
<organism evidence="5">
    <name type="scientific">Streptomyces sp. gb1(2016)</name>
    <dbReference type="NCBI Taxonomy" id="1828321"/>
    <lineage>
        <taxon>Bacteria</taxon>
        <taxon>Bacillati</taxon>
        <taxon>Actinomycetota</taxon>
        <taxon>Actinomycetes</taxon>
        <taxon>Kitasatosporales</taxon>
        <taxon>Streptomycetaceae</taxon>
        <taxon>Streptomyces</taxon>
    </lineage>
</organism>
<sequence>MSSRPLRRSPAPHAAPPASIILMALVAFLALITGSVTAASFPSGPAEPFRVLVYSGGAHASLDTVRAGVAAVRTLGALNGFGVEATDDPDVFDDDRLARFHAIVFNGAAPAPQDQDQDQDQEGGREGGGLDAQARAALRTYIRAGGGWVGLHGAAAGAHDWDWYEGLVGATVDRATPVQTGRVEVLDHAHPSTVTLPDLWERTEEWYNWRTDPAGTVHTLAGIRVRDGIAGLDEDADHPWSWCQDYDGGRSWFTAGGGAAQDFRDGAFLSHLLGGIEWAAGAKPGGCTATRTGSFQRTPLAASGLTDPVDVAVASDRRVFVAQRTGQLKVVDQRTMKVSTALDLAYAPGMAGRTDGLTGLALDPDFAENNWLYLLRSESRRAGTPRPGTPRSGSLRSDTPSPGTAGYRLALSRFTADGDTVDPASEKRLLTLPVRRPAASSGPPPSGSLAFDRAGRLYVGTGGISLPPASGAPDDAQGSVLRITPQDDGTYTVPAGNRLDPGTAGARPEIYATGLRAPYRFTVDPANGTLLAAGTGADGAVEYVRITEAGRVGRPYCSGGTSRGAADCAPRGNGAGTTGPPATGPVYDYDPANLYRTKFPEYFAGKWLTYDPAGGRFGALSFQRTDQSFSDPRFAPVEAGELQSFNGVFGDMKWQRPAAAAFGPDGALYVVDSGPVSGPGLDGEARDAGLFRVDHVGDGRLPGAAVTADRDNGPAPLTVSFTGAGSGLPPGVPVTYAWDFDGDGATDSTEANPPYTYRTAGQFTARLTVTGPEGTTAMAGQEITVGNTRPRITVRRPQNGGFFRPGEALALTVDVADTEDGKDTRIDCSRIVVRSQAGVFGALRPLTGSPGCRGSIAMSAGDEASRSDSQRVTVQYTDKGAPGVPELMGSTSLILRPAFQEAELFTSTGGAHGGVVTGSRPAASGGRALTEIEDGDWIALDPVNLRGIRSVTVGATPCGTGGTIEFRAGSPDGRLLGSLAVPGAEDAAAGRTTAGRAAAVSPAAALKRRSGGMTLYVVFTSPAWSSEKPDLFTVDWLRFDGPGIGRAAAR</sequence>
<reference evidence="5" key="1">
    <citation type="submission" date="2018-10" db="EMBL/GenBank/DDBJ databases">
        <authorList>
            <person name="Hariharan J."/>
            <person name="Choudoir M.J."/>
            <person name="Diebold P."/>
            <person name="Panke-Buisse K."/>
            <person name="Campbell A.N."/>
            <person name="Buckley D.H."/>
        </authorList>
    </citation>
    <scope>NUCLEOTIDE SEQUENCE</scope>
    <source>
        <strain evidence="5">Gb1</strain>
    </source>
</reference>
<feature type="domain" description="PKD" evidence="3">
    <location>
        <begin position="702"/>
        <end position="785"/>
    </location>
</feature>
<evidence type="ECO:0000256" key="2">
    <source>
        <dbReference type="SAM" id="MobiDB-lite"/>
    </source>
</evidence>
<dbReference type="EMBL" id="RDBM01000020">
    <property type="protein sequence ID" value="TXS32983.1"/>
    <property type="molecule type" value="Genomic_DNA"/>
</dbReference>
<dbReference type="Gene3D" id="2.60.40.10">
    <property type="entry name" value="Immunoglobulins"/>
    <property type="match status" value="1"/>
</dbReference>
<evidence type="ECO:0000259" key="4">
    <source>
        <dbReference type="PROSITE" id="PS51175"/>
    </source>
</evidence>
<dbReference type="SUPFAM" id="SSF49785">
    <property type="entry name" value="Galactose-binding domain-like"/>
    <property type="match status" value="1"/>
</dbReference>
<dbReference type="InterPro" id="IPR008979">
    <property type="entry name" value="Galactose-bd-like_sf"/>
</dbReference>
<dbReference type="Pfam" id="PF07995">
    <property type="entry name" value="GSDH"/>
    <property type="match status" value="1"/>
</dbReference>
<evidence type="ECO:0000259" key="3">
    <source>
        <dbReference type="PROSITE" id="PS50093"/>
    </source>
</evidence>
<accession>A0A652LA56</accession>
<dbReference type="Pfam" id="PF06283">
    <property type="entry name" value="ThuA"/>
    <property type="match status" value="1"/>
</dbReference>
<dbReference type="InterPro" id="IPR013783">
    <property type="entry name" value="Ig-like_fold"/>
</dbReference>
<dbReference type="CDD" id="cd00146">
    <property type="entry name" value="PKD"/>
    <property type="match status" value="1"/>
</dbReference>
<dbReference type="InterPro" id="IPR012938">
    <property type="entry name" value="Glc/Sorbosone_DH"/>
</dbReference>
<dbReference type="InterPro" id="IPR029062">
    <property type="entry name" value="Class_I_gatase-like"/>
</dbReference>
<proteinExistence type="predicted"/>
<dbReference type="InterPro" id="IPR029010">
    <property type="entry name" value="ThuA-like"/>
</dbReference>
<keyword evidence="1" id="KW-0732">Signal</keyword>
<gene>
    <name evidence="5" type="ORF">EAO74_05335</name>
</gene>
<dbReference type="GO" id="GO:0030246">
    <property type="term" value="F:carbohydrate binding"/>
    <property type="evidence" value="ECO:0007669"/>
    <property type="project" value="InterPro"/>
</dbReference>
<dbReference type="InterPro" id="IPR006584">
    <property type="entry name" value="Cellulose-bd_IV"/>
</dbReference>